<reference evidence="1 2" key="1">
    <citation type="submission" date="2020-08" db="EMBL/GenBank/DDBJ databases">
        <title>Genomic Encyclopedia of Type Strains, Phase IV (KMG-IV): sequencing the most valuable type-strain genomes for metagenomic binning, comparative biology and taxonomic classification.</title>
        <authorList>
            <person name="Goeker M."/>
        </authorList>
    </citation>
    <scope>NUCLEOTIDE SEQUENCE [LARGE SCALE GENOMIC DNA]</scope>
    <source>
        <strain evidence="1 2">DSM 18233</strain>
    </source>
</reference>
<dbReference type="Proteomes" id="UP000543030">
    <property type="component" value="Unassembled WGS sequence"/>
</dbReference>
<protein>
    <submittedName>
        <fullName evidence="1">Uncharacterized protein</fullName>
    </submittedName>
</protein>
<proteinExistence type="predicted"/>
<sequence>MTNQFATEFVSFSDLVQILEKKGIWDDGQTQQIKKALSNAILQSQLPAFYEQVTHRSQRMSYSYSINIEVDRRRTPVREAIAATTAMREVFNDKDCNPNVLRMIVLSKSELDAWLSEYLATDHPLPKRPPPVTPPGYLGRNEITKLAIKAAWEIECQTSDRASPQEVMRLLYTWAEDKVECLKSANRAKRLVIWQTTKLDLAEFTLEACGKALVRWHESREG</sequence>
<organism evidence="1 2">
    <name type="scientific">Silvimonas terrae</name>
    <dbReference type="NCBI Taxonomy" id="300266"/>
    <lineage>
        <taxon>Bacteria</taxon>
        <taxon>Pseudomonadati</taxon>
        <taxon>Pseudomonadota</taxon>
        <taxon>Betaproteobacteria</taxon>
        <taxon>Neisseriales</taxon>
        <taxon>Chitinibacteraceae</taxon>
        <taxon>Silvimonas</taxon>
    </lineage>
</organism>
<dbReference type="AlphaFoldDB" id="A0A840R8D0"/>
<evidence type="ECO:0000313" key="2">
    <source>
        <dbReference type="Proteomes" id="UP000543030"/>
    </source>
</evidence>
<keyword evidence="2" id="KW-1185">Reference proteome</keyword>
<gene>
    <name evidence="1" type="ORF">HNQ50_000309</name>
</gene>
<comment type="caution">
    <text evidence="1">The sequence shown here is derived from an EMBL/GenBank/DDBJ whole genome shotgun (WGS) entry which is preliminary data.</text>
</comment>
<dbReference type="EMBL" id="JACHHN010000001">
    <property type="protein sequence ID" value="MBB5189599.1"/>
    <property type="molecule type" value="Genomic_DNA"/>
</dbReference>
<name>A0A840R8D0_9NEIS</name>
<evidence type="ECO:0000313" key="1">
    <source>
        <dbReference type="EMBL" id="MBB5189599.1"/>
    </source>
</evidence>
<accession>A0A840R8D0</accession>
<dbReference type="RefSeq" id="WP_184096846.1">
    <property type="nucleotide sequence ID" value="NZ_JACHHN010000001.1"/>
</dbReference>